<accession>A0A6L9MPX0</accession>
<evidence type="ECO:0000313" key="2">
    <source>
        <dbReference type="EMBL" id="NDW20188.1"/>
    </source>
</evidence>
<feature type="chain" id="PRO_5027069497" evidence="1">
    <location>
        <begin position="22"/>
        <end position="140"/>
    </location>
</feature>
<name>A0A6L9MPX0_9ALTE</name>
<dbReference type="EMBL" id="JAAAWP010000001">
    <property type="protein sequence ID" value="NDW20188.1"/>
    <property type="molecule type" value="Genomic_DNA"/>
</dbReference>
<evidence type="ECO:0000313" key="3">
    <source>
        <dbReference type="Proteomes" id="UP000478837"/>
    </source>
</evidence>
<keyword evidence="3" id="KW-1185">Reference proteome</keyword>
<dbReference type="AlphaFoldDB" id="A0A6L9MPX0"/>
<organism evidence="2 3">
    <name type="scientific">Alteromonas hispanica</name>
    <dbReference type="NCBI Taxonomy" id="315421"/>
    <lineage>
        <taxon>Bacteria</taxon>
        <taxon>Pseudomonadati</taxon>
        <taxon>Pseudomonadota</taxon>
        <taxon>Gammaproteobacteria</taxon>
        <taxon>Alteromonadales</taxon>
        <taxon>Alteromonadaceae</taxon>
        <taxon>Alteromonas/Salinimonas group</taxon>
        <taxon>Alteromonas</taxon>
    </lineage>
</organism>
<dbReference type="Proteomes" id="UP000478837">
    <property type="component" value="Unassembled WGS sequence"/>
</dbReference>
<proteinExistence type="predicted"/>
<dbReference type="Pfam" id="PF13211">
    <property type="entry name" value="DUF4019"/>
    <property type="match status" value="1"/>
</dbReference>
<reference evidence="2 3" key="1">
    <citation type="submission" date="2020-01" db="EMBL/GenBank/DDBJ databases">
        <title>Genomes of bacteria type strains.</title>
        <authorList>
            <person name="Chen J."/>
            <person name="Zhu S."/>
            <person name="Yang J."/>
        </authorList>
    </citation>
    <scope>NUCLEOTIDE SEQUENCE [LARGE SCALE GENOMIC DNA]</scope>
    <source>
        <strain evidence="2 3">LMG 22958</strain>
    </source>
</reference>
<keyword evidence="1" id="KW-0732">Signal</keyword>
<dbReference type="InterPro" id="IPR025091">
    <property type="entry name" value="DUF4019"/>
</dbReference>
<dbReference type="RefSeq" id="WP_163109414.1">
    <property type="nucleotide sequence ID" value="NZ_JAAAWP010000001.1"/>
</dbReference>
<feature type="signal peptide" evidence="1">
    <location>
        <begin position="1"/>
        <end position="21"/>
    </location>
</feature>
<evidence type="ECO:0000256" key="1">
    <source>
        <dbReference type="SAM" id="SignalP"/>
    </source>
</evidence>
<protein>
    <submittedName>
        <fullName evidence="2">DUF4019 domain-containing protein</fullName>
    </submittedName>
</protein>
<sequence length="140" mass="15645">MKITLLSIALTLFSFQLFAFASQTNSQPESLAISHAKTWLQVIDAGNYSESWEKAAPFFQSQLSKANWDAALTKARSPLGAVVSRIKLSSKAYSSLPGVDDGEYLIIQFQTDFKNKKNVTETLTLSKTEETWLPIGYFIR</sequence>
<gene>
    <name evidence="2" type="ORF">GTW09_01400</name>
</gene>
<comment type="caution">
    <text evidence="2">The sequence shown here is derived from an EMBL/GenBank/DDBJ whole genome shotgun (WGS) entry which is preliminary data.</text>
</comment>